<feature type="transmembrane region" description="Helical" evidence="20">
    <location>
        <begin position="333"/>
        <end position="351"/>
    </location>
</feature>
<dbReference type="Gene3D" id="3.30.70.100">
    <property type="match status" value="5"/>
</dbReference>
<dbReference type="PRINTS" id="PR00119">
    <property type="entry name" value="CATATPASE"/>
</dbReference>
<evidence type="ECO:0000256" key="5">
    <source>
        <dbReference type="ARBA" id="ARBA00022448"/>
    </source>
</evidence>
<dbReference type="PANTHER" id="PTHR46594">
    <property type="entry name" value="P-TYPE CATION-TRANSPORTING ATPASE"/>
    <property type="match status" value="1"/>
</dbReference>
<feature type="transmembrane region" description="Helical" evidence="20">
    <location>
        <begin position="1896"/>
        <end position="1919"/>
    </location>
</feature>
<evidence type="ECO:0000256" key="6">
    <source>
        <dbReference type="ARBA" id="ARBA00022692"/>
    </source>
</evidence>
<dbReference type="SUPFAM" id="SSF56784">
    <property type="entry name" value="HAD-like"/>
    <property type="match status" value="2"/>
</dbReference>
<dbReference type="InterPro" id="IPR044492">
    <property type="entry name" value="P_typ_ATPase_HD_dom"/>
</dbReference>
<feature type="domain" description="HMA" evidence="21">
    <location>
        <begin position="48"/>
        <end position="114"/>
    </location>
</feature>
<protein>
    <recommendedName>
        <fullName evidence="4">P-type Cu(+) transporter</fullName>
        <ecNumber evidence="4">7.2.2.8</ecNumber>
    </recommendedName>
    <alternativeName>
        <fullName evidence="18">Protein HEAVY METAL ATPASE 5</fullName>
    </alternativeName>
</protein>
<dbReference type="InterPro" id="IPR023298">
    <property type="entry name" value="ATPase_P-typ_TM_dom_sf"/>
</dbReference>
<dbReference type="GO" id="GO:0140581">
    <property type="term" value="F:P-type monovalent copper transporter activity"/>
    <property type="evidence" value="ECO:0007669"/>
    <property type="project" value="UniProtKB-EC"/>
</dbReference>
<keyword evidence="14" id="KW-0186">Copper</keyword>
<feature type="transmembrane region" description="Helical" evidence="20">
    <location>
        <begin position="363"/>
        <end position="382"/>
    </location>
</feature>
<organism evidence="22 23">
    <name type="scientific">Escallonia rubra</name>
    <dbReference type="NCBI Taxonomy" id="112253"/>
    <lineage>
        <taxon>Eukaryota</taxon>
        <taxon>Viridiplantae</taxon>
        <taxon>Streptophyta</taxon>
        <taxon>Embryophyta</taxon>
        <taxon>Tracheophyta</taxon>
        <taxon>Spermatophyta</taxon>
        <taxon>Magnoliopsida</taxon>
        <taxon>eudicotyledons</taxon>
        <taxon>Gunneridae</taxon>
        <taxon>Pentapetalae</taxon>
        <taxon>asterids</taxon>
        <taxon>campanulids</taxon>
        <taxon>Escalloniales</taxon>
        <taxon>Escalloniaceae</taxon>
        <taxon>Escallonia</taxon>
    </lineage>
</organism>
<evidence type="ECO:0000256" key="10">
    <source>
        <dbReference type="ARBA" id="ARBA00022796"/>
    </source>
</evidence>
<dbReference type="FunFam" id="2.70.150.10:FF:000002">
    <property type="entry name" value="Copper-transporting ATPase 1, putative"/>
    <property type="match status" value="2"/>
</dbReference>
<evidence type="ECO:0000256" key="4">
    <source>
        <dbReference type="ARBA" id="ARBA00012517"/>
    </source>
</evidence>
<feature type="domain" description="HMA" evidence="21">
    <location>
        <begin position="126"/>
        <end position="192"/>
    </location>
</feature>
<dbReference type="InterPro" id="IPR008250">
    <property type="entry name" value="ATPase_P-typ_transduc_dom_A_sf"/>
</dbReference>
<feature type="transmembrane region" description="Helical" evidence="20">
    <location>
        <begin position="1316"/>
        <end position="1338"/>
    </location>
</feature>
<dbReference type="SFLD" id="SFLDS00003">
    <property type="entry name" value="Haloacid_Dehalogenase"/>
    <property type="match status" value="2"/>
</dbReference>
<keyword evidence="23" id="KW-1185">Reference proteome</keyword>
<evidence type="ECO:0000259" key="21">
    <source>
        <dbReference type="PROSITE" id="PS50846"/>
    </source>
</evidence>
<dbReference type="GO" id="GO:0016887">
    <property type="term" value="F:ATP hydrolysis activity"/>
    <property type="evidence" value="ECO:0007669"/>
    <property type="project" value="InterPro"/>
</dbReference>
<comment type="subcellular location">
    <subcellularLocation>
        <location evidence="1">Membrane</location>
        <topology evidence="1">Multi-pass membrane protein</topology>
    </subcellularLocation>
    <subcellularLocation>
        <location evidence="2">Membrane</location>
        <topology evidence="2">Peripheral membrane protein</topology>
    </subcellularLocation>
</comment>
<dbReference type="PROSITE" id="PS00154">
    <property type="entry name" value="ATPASE_E1_E2"/>
    <property type="match status" value="2"/>
</dbReference>
<feature type="domain" description="HMA" evidence="21">
    <location>
        <begin position="1080"/>
        <end position="1146"/>
    </location>
</feature>
<feature type="transmembrane region" description="Helical" evidence="20">
    <location>
        <begin position="1550"/>
        <end position="1570"/>
    </location>
</feature>
<dbReference type="InterPro" id="IPR001757">
    <property type="entry name" value="P_typ_ATPase"/>
</dbReference>
<dbReference type="PROSITE" id="PS01047">
    <property type="entry name" value="HMA_1"/>
    <property type="match status" value="3"/>
</dbReference>
<feature type="domain" description="HMA" evidence="21">
    <location>
        <begin position="1001"/>
        <end position="1067"/>
    </location>
</feature>
<dbReference type="GO" id="GO:0005524">
    <property type="term" value="F:ATP binding"/>
    <property type="evidence" value="ECO:0007669"/>
    <property type="project" value="UniProtKB-KW"/>
</dbReference>
<dbReference type="Gene3D" id="2.70.150.10">
    <property type="entry name" value="Calcium-transporting ATPase, cytoplasmic transduction domain A"/>
    <property type="match status" value="2"/>
</dbReference>
<dbReference type="GO" id="GO:0005507">
    <property type="term" value="F:copper ion binding"/>
    <property type="evidence" value="ECO:0007669"/>
    <property type="project" value="InterPro"/>
</dbReference>
<dbReference type="InterPro" id="IPR059000">
    <property type="entry name" value="ATPase_P-type_domA"/>
</dbReference>
<evidence type="ECO:0000256" key="2">
    <source>
        <dbReference type="ARBA" id="ARBA00004170"/>
    </source>
</evidence>
<evidence type="ECO:0000256" key="1">
    <source>
        <dbReference type="ARBA" id="ARBA00004141"/>
    </source>
</evidence>
<dbReference type="Gene3D" id="3.40.50.1000">
    <property type="entry name" value="HAD superfamily/HAD-like"/>
    <property type="match status" value="2"/>
</dbReference>
<proteinExistence type="inferred from homology"/>
<dbReference type="EC" id="7.2.2.8" evidence="4"/>
<feature type="transmembrane region" description="Helical" evidence="20">
    <location>
        <begin position="943"/>
        <end position="961"/>
    </location>
</feature>
<reference evidence="22" key="1">
    <citation type="submission" date="2022-12" db="EMBL/GenBank/DDBJ databases">
        <title>Draft genome assemblies for two species of Escallonia (Escalloniales).</title>
        <authorList>
            <person name="Chanderbali A."/>
            <person name="Dervinis C."/>
            <person name="Anghel I."/>
            <person name="Soltis D."/>
            <person name="Soltis P."/>
            <person name="Zapata F."/>
        </authorList>
    </citation>
    <scope>NUCLEOTIDE SEQUENCE</scope>
    <source>
        <strain evidence="22">UCBG92.1500</strain>
        <tissue evidence="22">Leaf</tissue>
    </source>
</reference>
<dbReference type="NCBIfam" id="TIGR01494">
    <property type="entry name" value="ATPase_P-type"/>
    <property type="match status" value="2"/>
</dbReference>
<evidence type="ECO:0000256" key="7">
    <source>
        <dbReference type="ARBA" id="ARBA00022723"/>
    </source>
</evidence>
<dbReference type="GO" id="GO:0009626">
    <property type="term" value="P:plant-type hypersensitive response"/>
    <property type="evidence" value="ECO:0007669"/>
    <property type="project" value="UniProtKB-KW"/>
</dbReference>
<evidence type="ECO:0000256" key="17">
    <source>
        <dbReference type="ARBA" id="ARBA00049289"/>
    </source>
</evidence>
<evidence type="ECO:0000256" key="18">
    <source>
        <dbReference type="ARBA" id="ARBA00077729"/>
    </source>
</evidence>
<dbReference type="Gene3D" id="3.40.1110.10">
    <property type="entry name" value="Calcium-transporting ATPase, cytoplasmic domain N"/>
    <property type="match status" value="4"/>
</dbReference>
<evidence type="ECO:0000256" key="3">
    <source>
        <dbReference type="ARBA" id="ARBA00006024"/>
    </source>
</evidence>
<comment type="caution">
    <text evidence="22">The sequence shown here is derived from an EMBL/GenBank/DDBJ whole genome shotgun (WGS) entry which is preliminary data.</text>
</comment>
<evidence type="ECO:0000256" key="8">
    <source>
        <dbReference type="ARBA" id="ARBA00022737"/>
    </source>
</evidence>
<evidence type="ECO:0000313" key="22">
    <source>
        <dbReference type="EMBL" id="KAK2989096.1"/>
    </source>
</evidence>
<feature type="region of interest" description="Disordered" evidence="19">
    <location>
        <begin position="21"/>
        <end position="42"/>
    </location>
</feature>
<feature type="domain" description="HMA" evidence="21">
    <location>
        <begin position="201"/>
        <end position="267"/>
    </location>
</feature>
<dbReference type="GO" id="GO:0016020">
    <property type="term" value="C:membrane"/>
    <property type="evidence" value="ECO:0007669"/>
    <property type="project" value="UniProtKB-SubCell"/>
</dbReference>
<dbReference type="InterPro" id="IPR006121">
    <property type="entry name" value="HMA_dom"/>
</dbReference>
<evidence type="ECO:0000313" key="23">
    <source>
        <dbReference type="Proteomes" id="UP001187471"/>
    </source>
</evidence>
<accession>A0AA88RZJ7</accession>
<keyword evidence="15" id="KW-0406">Ion transport</keyword>
<feature type="transmembrane region" description="Helical" evidence="20">
    <location>
        <begin position="1286"/>
        <end position="1304"/>
    </location>
</feature>
<dbReference type="InterPro" id="IPR027256">
    <property type="entry name" value="P-typ_ATPase_IB"/>
</dbReference>
<dbReference type="InterPro" id="IPR023299">
    <property type="entry name" value="ATPase_P-typ_cyto_dom_N"/>
</dbReference>
<dbReference type="InterPro" id="IPR036163">
    <property type="entry name" value="HMA_dom_sf"/>
</dbReference>
<dbReference type="SFLD" id="SFLDG00002">
    <property type="entry name" value="C1.7:_P-type_atpase_like"/>
    <property type="match status" value="2"/>
</dbReference>
<sequence>MAAKFLSLACIRGESFGDLSPRPRYPSMPKYPKGVSSDEEKNMEGSEARALFSVTGMTCSACAGSVEKAVKRLPGIREAVVDVLNNRAQVMFYPSFVNEETIRETIEDVGFQATLMKEEASEKSTQVCRIRIKGMTCTSCSTTVESALQVIPGVQKAQVALATEEAEVHYDPKTMSYNQLLQAIEDTGFVAILINTGEDMSKIQLKIDGVRTYNSMRMIETSLEALPGVQDIDIDPELKKISLSYKADVTGPRNFIQVIESTGSGRFKAMIFPEGGGRGSYREEEIRQYYKSFLWSLIFTVPVFLTSMVFMYIPGLKHGLDTKVVNMMSIGELLRWVLSTPVQFIIGRRFYIGSYKSLKHGAANMDVLIALGTNAAYFYSVYSVLRAATSQDFQSTDFFETSAMLISFILLGKYLEVLAKGKTSEAIAKLMDLAPETATLLTLDSEGNVINEEETDSRLIQRNDVIKIVPGAKVASDGFVVWGQSHVNESMITGESRPVAKRKGDTVIGGTVNENGVLHIKATRVGSESALSQIVRLVESAQMAKAPVQKFADRISKYFVPLVILLSFSTWLAWFLAGKFGAYPVSWIPSSMDSFQLALQFGISVMVIACPCALGLATPTAVMVGTGVGASQGVLIKGGQALESAHKVNCIVFDKTGTLTIGKPLVVNTKLLKNMVLRDFYELVAAVEANSEHPLAKAVVEYAKKFRDDEESPVWPEARDFESITGHGVKATVRNKEIIVGNKSLILDQNIDIPLDAEEMLAEVEGFAQTGILVAIDGELIGVLAISDPLKPSAREVISILKSMKVKSIMVTGDNWGTANSIAKEVGIDDVIAEAEPEHKAEKVKELQALGYTVAMVGDGINDSPALVAADVGMAIGAGTDIAIEAADIVLMKSNLEDVITAIDLSRKTFTRIRLNYIWALGYNLLGIPIAAGVLFPSTKFRLPPWIAGAAMAASSLLTLASGARKNRGCCAGLLWPKPRYPSMPEGDLSEGEKKMEGPEAKALFSVTGMTCSACAGAVEKAVKRLPGIKEAAVDVLSNRAQVMFYPSFVNEETICEAIEDAGFEAALIATEEMNEKSIQVCRIHVKGMTSTSCSSTVESALQAIHGVQKAQVALATEEGEIHYDPKILSYNQLLEAVKDIGFQAVLVSKGENRCKIQLKVDGIWTDDSIEMLKESLQALPGVEDVHIDPELKKISTSYESDVTGPRNFIKMIEAYKSGHFKATIFPQGGRGSHRRQEIEHYYKSFLWSLVFTVPVFLTSMVFMYIPGLKRGFDIKIVNMMSFGMILRWVLSTPVQFIIGRIFYVGSYKALRHGSANMDVLIALGTNAAYFFSVYVVLRSAASPDYEAMDFFETSSMLISFILLGKYLESFAKGKTSEAIAKLMDLTPETATLITIDEKGDMTSEEDIDCRLIQKNDVIKIIPGAKVASDGLVIAGQSYVNESMITGEAQPVAKSKGDTVIGGTLNENGVLHIKATRVGSKSALSQIVRLMESAQMAKAPVQKLADRVSKFFVPVVVVLSFSTWLAWFLTGKLKGYPSSWISSSTDSFELALQFGISVMVIACPCALGLATPTAVMVGTGVGASQGVLIKGGQAFENTQKVNCIVFDKTGTLTMGKPVVVNTKLFTKMVLREFYELVAAAEVNSEHPLAKAIVKYAKKFREAEESPVWPEAIDFESVPGHGVKATVRNRKIVVGNKSLMFHQHIDIPADAKKILAETERSAQTGILVSIDGEITGALAVADPLKPNAREVISILKSMKVESIMVTGDNWGTANSVAKEVGITTVIAEAKPVDKAEKVKELQAAGYIMAMVGDGINDSPALVAADVGMAIGAGTDIAIEAADIVLLKSNLEDVITAIDLSRKTFSRIRLNYFWALGYNLLGIPIAAGVLFPSTGFRLPPWIAGAAMAASSVSVVCSSLLLKNYRRPENQNNLEMKEIQVE</sequence>
<dbReference type="Pfam" id="PF00702">
    <property type="entry name" value="Hydrolase"/>
    <property type="match status" value="2"/>
</dbReference>
<gene>
    <name evidence="22" type="ORF">RJ640_018885</name>
</gene>
<dbReference type="EMBL" id="JAVXUO010000787">
    <property type="protein sequence ID" value="KAK2989096.1"/>
    <property type="molecule type" value="Genomic_DNA"/>
</dbReference>
<feature type="transmembrane region" description="Helical" evidence="20">
    <location>
        <begin position="292"/>
        <end position="313"/>
    </location>
</feature>
<dbReference type="SFLD" id="SFLDF00027">
    <property type="entry name" value="p-type_atpase"/>
    <property type="match status" value="2"/>
</dbReference>
<dbReference type="PROSITE" id="PS50846">
    <property type="entry name" value="HMA_2"/>
    <property type="match status" value="6"/>
</dbReference>
<dbReference type="PANTHER" id="PTHR46594:SF4">
    <property type="entry name" value="P-TYPE CATION-TRANSPORTING ATPASE"/>
    <property type="match status" value="1"/>
</dbReference>
<dbReference type="InterPro" id="IPR036412">
    <property type="entry name" value="HAD-like_sf"/>
</dbReference>
<dbReference type="Pfam" id="PF00122">
    <property type="entry name" value="E1-E2_ATPase"/>
    <property type="match status" value="2"/>
</dbReference>
<dbReference type="PRINTS" id="PR00942">
    <property type="entry name" value="CUATPASEI"/>
</dbReference>
<keyword evidence="13 20" id="KW-1133">Transmembrane helix</keyword>
<dbReference type="SUPFAM" id="SSF81653">
    <property type="entry name" value="Calcium ATPase, transduction domain A"/>
    <property type="match status" value="2"/>
</dbReference>
<dbReference type="SUPFAM" id="SSF55008">
    <property type="entry name" value="HMA, heavy metal-associated domain"/>
    <property type="match status" value="6"/>
</dbReference>
<dbReference type="CDD" id="cd02094">
    <property type="entry name" value="P-type_ATPase_Cu-like"/>
    <property type="match status" value="2"/>
</dbReference>
<keyword evidence="12" id="KW-1278">Translocase</keyword>
<evidence type="ECO:0000256" key="11">
    <source>
        <dbReference type="ARBA" id="ARBA00022840"/>
    </source>
</evidence>
<name>A0AA88RZJ7_9ASTE</name>
<keyword evidence="6 20" id="KW-0812">Transmembrane</keyword>
<dbReference type="PRINTS" id="PR00943">
    <property type="entry name" value="CUATPASE"/>
</dbReference>
<evidence type="ECO:0000256" key="15">
    <source>
        <dbReference type="ARBA" id="ARBA00023065"/>
    </source>
</evidence>
<dbReference type="InterPro" id="IPR023214">
    <property type="entry name" value="HAD_sf"/>
</dbReference>
<feature type="transmembrane region" description="Helical" evidence="20">
    <location>
        <begin position="1870"/>
        <end position="1890"/>
    </location>
</feature>
<dbReference type="Proteomes" id="UP001187471">
    <property type="component" value="Unassembled WGS sequence"/>
</dbReference>
<feature type="transmembrane region" description="Helical" evidence="20">
    <location>
        <begin position="1350"/>
        <end position="1368"/>
    </location>
</feature>
<feature type="transmembrane region" description="Helical" evidence="20">
    <location>
        <begin position="917"/>
        <end position="937"/>
    </location>
</feature>
<keyword evidence="11" id="KW-0067">ATP-binding</keyword>
<evidence type="ECO:0000256" key="12">
    <source>
        <dbReference type="ARBA" id="ARBA00022967"/>
    </source>
</evidence>
<keyword evidence="7" id="KW-0479">Metal-binding</keyword>
<feature type="transmembrane region" description="Helical" evidence="20">
    <location>
        <begin position="558"/>
        <end position="577"/>
    </location>
</feature>
<evidence type="ECO:0000256" key="19">
    <source>
        <dbReference type="SAM" id="MobiDB-lite"/>
    </source>
</evidence>
<evidence type="ECO:0000256" key="20">
    <source>
        <dbReference type="SAM" id="Phobius"/>
    </source>
</evidence>
<evidence type="ECO:0000256" key="13">
    <source>
        <dbReference type="ARBA" id="ARBA00022989"/>
    </source>
</evidence>
<dbReference type="NCBIfam" id="TIGR00003">
    <property type="entry name" value="copper ion binding protein"/>
    <property type="match status" value="3"/>
</dbReference>
<keyword evidence="5" id="KW-0813">Transport</keyword>
<keyword evidence="8" id="KW-0677">Repeat</keyword>
<evidence type="ECO:0000256" key="14">
    <source>
        <dbReference type="ARBA" id="ARBA00023008"/>
    </source>
</evidence>
<dbReference type="FunFam" id="3.30.70.100:FF:000001">
    <property type="entry name" value="ATPase copper transporting beta"/>
    <property type="match status" value="1"/>
</dbReference>
<dbReference type="FunFam" id="3.30.70.100:FF:000033">
    <property type="entry name" value="Copper-transporting ATPase HMA5"/>
    <property type="match status" value="3"/>
</dbReference>
<comment type="similarity">
    <text evidence="3">Belongs to the cation transport ATPase (P-type) (TC 3.A.3) family. Type IB subfamily.</text>
</comment>
<dbReference type="FunFam" id="3.40.50.1000:FF:000031">
    <property type="entry name" value="Probable copper-transporting ATPase HMA5"/>
    <property type="match status" value="2"/>
</dbReference>
<dbReference type="NCBIfam" id="TIGR01525">
    <property type="entry name" value="ATPase-IB_hvy"/>
    <property type="match status" value="2"/>
</dbReference>
<keyword evidence="10" id="KW-0187">Copper transport</keyword>
<dbReference type="Pfam" id="PF00403">
    <property type="entry name" value="HMA"/>
    <property type="match status" value="4"/>
</dbReference>
<comment type="catalytic activity">
    <reaction evidence="17">
        <text>Cu(+)(in) + ATP + H2O = Cu(+)(out) + ADP + phosphate + H(+)</text>
        <dbReference type="Rhea" id="RHEA:25792"/>
        <dbReference type="ChEBI" id="CHEBI:15377"/>
        <dbReference type="ChEBI" id="CHEBI:15378"/>
        <dbReference type="ChEBI" id="CHEBI:30616"/>
        <dbReference type="ChEBI" id="CHEBI:43474"/>
        <dbReference type="ChEBI" id="CHEBI:49552"/>
        <dbReference type="ChEBI" id="CHEBI:456216"/>
        <dbReference type="EC" id="7.2.2.8"/>
    </reaction>
</comment>
<evidence type="ECO:0000256" key="9">
    <source>
        <dbReference type="ARBA" id="ARBA00022741"/>
    </source>
</evidence>
<keyword evidence="9" id="KW-0547">Nucleotide-binding</keyword>
<feature type="transmembrane region" description="Helical" evidence="20">
    <location>
        <begin position="597"/>
        <end position="617"/>
    </location>
</feature>
<dbReference type="SUPFAM" id="SSF81665">
    <property type="entry name" value="Calcium ATPase, transmembrane domain M"/>
    <property type="match status" value="2"/>
</dbReference>
<dbReference type="InterPro" id="IPR017969">
    <property type="entry name" value="Heavy-metal-associated_CS"/>
</dbReference>
<feature type="transmembrane region" description="Helical" evidence="20">
    <location>
        <begin position="1245"/>
        <end position="1266"/>
    </location>
</feature>
<dbReference type="InterPro" id="IPR018303">
    <property type="entry name" value="ATPase_P-typ_P_site"/>
</dbReference>
<feature type="domain" description="HMA" evidence="21">
    <location>
        <begin position="1155"/>
        <end position="1221"/>
    </location>
</feature>
<dbReference type="InterPro" id="IPR006122">
    <property type="entry name" value="HMA_Cu_ion-bd"/>
</dbReference>
<dbReference type="CDD" id="cd00371">
    <property type="entry name" value="HMA"/>
    <property type="match status" value="4"/>
</dbReference>
<feature type="transmembrane region" description="Helical" evidence="20">
    <location>
        <begin position="402"/>
        <end position="419"/>
    </location>
</feature>
<feature type="transmembrane region" description="Helical" evidence="20">
    <location>
        <begin position="1511"/>
        <end position="1530"/>
    </location>
</feature>
<evidence type="ECO:0000256" key="16">
    <source>
        <dbReference type="ARBA" id="ARBA00023136"/>
    </source>
</evidence>
<keyword evidence="16 20" id="KW-0472">Membrane</keyword>